<dbReference type="STRING" id="760192.Halhy_2410"/>
<dbReference type="AlphaFoldDB" id="F4KWD5"/>
<evidence type="ECO:0000313" key="1">
    <source>
        <dbReference type="EMBL" id="AEE50285.1"/>
    </source>
</evidence>
<keyword evidence="2" id="KW-1185">Reference proteome</keyword>
<name>F4KWD5_HALH1</name>
<proteinExistence type="predicted"/>
<reference evidence="1 2" key="1">
    <citation type="journal article" date="2011" name="Stand. Genomic Sci.">
        <title>Complete genome sequence of Haliscomenobacter hydrossis type strain (O).</title>
        <authorList>
            <consortium name="US DOE Joint Genome Institute (JGI-PGF)"/>
            <person name="Daligault H."/>
            <person name="Lapidus A."/>
            <person name="Zeytun A."/>
            <person name="Nolan M."/>
            <person name="Lucas S."/>
            <person name="Del Rio T.G."/>
            <person name="Tice H."/>
            <person name="Cheng J.F."/>
            <person name="Tapia R."/>
            <person name="Han C."/>
            <person name="Goodwin L."/>
            <person name="Pitluck S."/>
            <person name="Liolios K."/>
            <person name="Pagani I."/>
            <person name="Ivanova N."/>
            <person name="Huntemann M."/>
            <person name="Mavromatis K."/>
            <person name="Mikhailova N."/>
            <person name="Pati A."/>
            <person name="Chen A."/>
            <person name="Palaniappan K."/>
            <person name="Land M."/>
            <person name="Hauser L."/>
            <person name="Brambilla E.M."/>
            <person name="Rohde M."/>
            <person name="Verbarg S."/>
            <person name="Goker M."/>
            <person name="Bristow J."/>
            <person name="Eisen J.A."/>
            <person name="Markowitz V."/>
            <person name="Hugenholtz P."/>
            <person name="Kyrpides N.C."/>
            <person name="Klenk H.P."/>
            <person name="Woyke T."/>
        </authorList>
    </citation>
    <scope>NUCLEOTIDE SEQUENCE [LARGE SCALE GENOMIC DNA]</scope>
    <source>
        <strain evidence="2">ATCC 27775 / DSM 1100 / LMG 10767 / O</strain>
    </source>
</reference>
<dbReference type="RefSeq" id="WP_013764834.1">
    <property type="nucleotide sequence ID" value="NC_015510.1"/>
</dbReference>
<accession>F4KWD5</accession>
<dbReference type="KEGG" id="hhy:Halhy_2410"/>
<dbReference type="Proteomes" id="UP000008461">
    <property type="component" value="Chromosome"/>
</dbReference>
<protein>
    <submittedName>
        <fullName evidence="1">Uncharacterized protein</fullName>
    </submittedName>
</protein>
<dbReference type="OrthoDB" id="660961at2"/>
<dbReference type="eggNOG" id="ENOG50332WH">
    <property type="taxonomic scope" value="Bacteria"/>
</dbReference>
<sequence length="200" mass="22932">MSKTILLLLSFVPLYVYGQKRTPVLINLSFFNEATAIPFTQAFSTPIHPGLQIGTEFNLKSKPSARLFQTANLNYFYHHRLNHGISLYSELGYEQRLQFGPAFSALFGLGYLHTFATAEEFIFQDGQYLNKNDRGNARLLASLAFDVGFYVKKDQSNSPKIFLRYQSWLEYPYSPGFIPLMTHTNLHLGTKIFLTKKNLK</sequence>
<organism evidence="1 2">
    <name type="scientific">Haliscomenobacter hydrossis (strain ATCC 27775 / DSM 1100 / LMG 10767 / O)</name>
    <dbReference type="NCBI Taxonomy" id="760192"/>
    <lineage>
        <taxon>Bacteria</taxon>
        <taxon>Pseudomonadati</taxon>
        <taxon>Bacteroidota</taxon>
        <taxon>Saprospiria</taxon>
        <taxon>Saprospirales</taxon>
        <taxon>Haliscomenobacteraceae</taxon>
        <taxon>Haliscomenobacter</taxon>
    </lineage>
</organism>
<reference key="2">
    <citation type="submission" date="2011-04" db="EMBL/GenBank/DDBJ databases">
        <title>Complete sequence of chromosome of Haliscomenobacter hydrossis DSM 1100.</title>
        <authorList>
            <consortium name="US DOE Joint Genome Institute (JGI-PGF)"/>
            <person name="Lucas S."/>
            <person name="Han J."/>
            <person name="Lapidus A."/>
            <person name="Bruce D."/>
            <person name="Goodwin L."/>
            <person name="Pitluck S."/>
            <person name="Peters L."/>
            <person name="Kyrpides N."/>
            <person name="Mavromatis K."/>
            <person name="Ivanova N."/>
            <person name="Ovchinnikova G."/>
            <person name="Pagani I."/>
            <person name="Daligault H."/>
            <person name="Detter J.C."/>
            <person name="Han C."/>
            <person name="Land M."/>
            <person name="Hauser L."/>
            <person name="Markowitz V."/>
            <person name="Cheng J.-F."/>
            <person name="Hugenholtz P."/>
            <person name="Woyke T."/>
            <person name="Wu D."/>
            <person name="Verbarg S."/>
            <person name="Frueling A."/>
            <person name="Brambilla E."/>
            <person name="Klenk H.-P."/>
            <person name="Eisen J.A."/>
        </authorList>
    </citation>
    <scope>NUCLEOTIDE SEQUENCE</scope>
    <source>
        <strain>DSM 1100</strain>
    </source>
</reference>
<dbReference type="HOGENOM" id="CLU_1364614_0_0_10"/>
<dbReference type="EMBL" id="CP002691">
    <property type="protein sequence ID" value="AEE50285.1"/>
    <property type="molecule type" value="Genomic_DNA"/>
</dbReference>
<gene>
    <name evidence="1" type="ordered locus">Halhy_2410</name>
</gene>
<evidence type="ECO:0000313" key="2">
    <source>
        <dbReference type="Proteomes" id="UP000008461"/>
    </source>
</evidence>